<organism evidence="3 4">
    <name type="scientific">Rhodotorula toruloides</name>
    <name type="common">Yeast</name>
    <name type="synonym">Rhodosporidium toruloides</name>
    <dbReference type="NCBI Taxonomy" id="5286"/>
    <lineage>
        <taxon>Eukaryota</taxon>
        <taxon>Fungi</taxon>
        <taxon>Dikarya</taxon>
        <taxon>Basidiomycota</taxon>
        <taxon>Pucciniomycotina</taxon>
        <taxon>Microbotryomycetes</taxon>
        <taxon>Sporidiobolales</taxon>
        <taxon>Sporidiobolaceae</taxon>
        <taxon>Rhodotorula</taxon>
    </lineage>
</organism>
<dbReference type="Gene3D" id="2.170.260.10">
    <property type="entry name" value="paz domain"/>
    <property type="match status" value="1"/>
</dbReference>
<feature type="compositionally biased region" description="Gly residues" evidence="1">
    <location>
        <begin position="277"/>
        <end position="295"/>
    </location>
</feature>
<name>A0A2T0AE92_RHOTO</name>
<evidence type="ECO:0000313" key="4">
    <source>
        <dbReference type="Proteomes" id="UP000239560"/>
    </source>
</evidence>
<dbReference type="PROSITE" id="PS50822">
    <property type="entry name" value="PIWI"/>
    <property type="match status" value="1"/>
</dbReference>
<feature type="region of interest" description="Disordered" evidence="1">
    <location>
        <begin position="270"/>
        <end position="305"/>
    </location>
</feature>
<dbReference type="InterPro" id="IPR032474">
    <property type="entry name" value="Argonaute_N"/>
</dbReference>
<dbReference type="SUPFAM" id="SSF53098">
    <property type="entry name" value="Ribonuclease H-like"/>
    <property type="match status" value="1"/>
</dbReference>
<dbReference type="InterPro" id="IPR014811">
    <property type="entry name" value="ArgoL1"/>
</dbReference>
<dbReference type="InterPro" id="IPR012337">
    <property type="entry name" value="RNaseH-like_sf"/>
</dbReference>
<evidence type="ECO:0000313" key="3">
    <source>
        <dbReference type="EMBL" id="PRQ76313.1"/>
    </source>
</evidence>
<dbReference type="SMART" id="SM01163">
    <property type="entry name" value="DUF1785"/>
    <property type="match status" value="1"/>
</dbReference>
<dbReference type="GO" id="GO:0003676">
    <property type="term" value="F:nucleic acid binding"/>
    <property type="evidence" value="ECO:0007669"/>
    <property type="project" value="InterPro"/>
</dbReference>
<dbReference type="InterPro" id="IPR036085">
    <property type="entry name" value="PAZ_dom_sf"/>
</dbReference>
<dbReference type="SMART" id="SM00950">
    <property type="entry name" value="Piwi"/>
    <property type="match status" value="1"/>
</dbReference>
<dbReference type="Pfam" id="PF02171">
    <property type="entry name" value="Piwi"/>
    <property type="match status" value="1"/>
</dbReference>
<dbReference type="AlphaFoldDB" id="A0A2T0AE92"/>
<gene>
    <name evidence="3" type="ORF">AAT19DRAFT_13335</name>
</gene>
<feature type="domain" description="Piwi" evidence="2">
    <location>
        <begin position="586"/>
        <end position="893"/>
    </location>
</feature>
<protein>
    <submittedName>
        <fullName evidence="3">Argonaute2 AGO2</fullName>
    </submittedName>
</protein>
<dbReference type="PANTHER" id="PTHR22891">
    <property type="entry name" value="EUKARYOTIC TRANSLATION INITIATION FACTOR 2C"/>
    <property type="match status" value="1"/>
</dbReference>
<dbReference type="Proteomes" id="UP000239560">
    <property type="component" value="Unassembled WGS sequence"/>
</dbReference>
<accession>A0A2T0AE92</accession>
<sequence length="930" mass="101736">MEALTAEFKSLAVTSLGDPGQTGVVLAQRPDKGGTLGRPIPLVANLYRLKFKKAPSISHYDITFIEVRPEDAPPRRSGNGPPPTINRETSIAIWDALVAMNPDNLGERLRQAAFDCCKNAFTLGRLNIPDGTKTYRIELPAESATRAPRQFDVKLSLAQFLDLSILDTFCQHKHAANLSDLAATAIMALDVLLRHGMYRKQDYVVGGAGRKFLNKRASTPLGQGGELLAGLFQSVRPTVSGMVVNLDSAYSPYIVTGDLLSVCNAIVGRQQTQGGPPQRGGRGGRGGPRGRGGYPAAGRALPANVSDQEIRELKRKLGNSKVRVTHRKDTRPFTIVGFGQPVGRQVVSIGDRSKKGKGGAKPTAKEAAAAAALALPEREKMPQQTMTVADYFAKTYNMININLALPAVELRGGQFVPMEVLELLHGRIIPPTQLTAQQASAMINTAAKPPAERRADIDQIRKQAEFGPGSRPNAWGLDVSAMPNVAFGSWNLVESRFLVPAPPLVHWSVAVFAPEQYAQRPALQNFFGMLIQQAASRGCQIKIPADQQLKVTYWDGREDRLSTLKRAANLVMQNNPQNKAGQPPQLIFCILQDPKAYDDIKRKSALELPVAVTTQCCLLKNIFKPRGVDQYCGNLMLKINAKLGGINSTVDQRDLSASFPARPSCSAPTHPTGAGTGRAGAEVPPSIAAVVAAVDSSNMKYVAQVREQEGRKEFITELSSMSETLIRTFMKNTKGRPDSIIMFRDGISEGQLAPCVHAEVSQIKAACCKIDVNWNPKLTYIVCAKRHHVRFWAQNERDCDRSENLTPGVVVDPEIVHPYIFEFYLQAHAGLKGTAKPTRYICLLDENGFTSDKIQKLVNSLCYSFARATRSVSLVPVAYYADIVAGKARSFVDTDDASTQRLAQEAKKRDSRYIQDKLDRSTFGQSMWFM</sequence>
<dbReference type="Pfam" id="PF08699">
    <property type="entry name" value="ArgoL1"/>
    <property type="match status" value="1"/>
</dbReference>
<feature type="region of interest" description="Disordered" evidence="1">
    <location>
        <begin position="660"/>
        <end position="680"/>
    </location>
</feature>
<dbReference type="OrthoDB" id="10252740at2759"/>
<evidence type="ECO:0000259" key="2">
    <source>
        <dbReference type="PROSITE" id="PS50822"/>
    </source>
</evidence>
<evidence type="ECO:0000256" key="1">
    <source>
        <dbReference type="SAM" id="MobiDB-lite"/>
    </source>
</evidence>
<dbReference type="CDD" id="cd02846">
    <property type="entry name" value="PAZ_argonaute_like"/>
    <property type="match status" value="1"/>
</dbReference>
<dbReference type="Gene3D" id="3.30.420.10">
    <property type="entry name" value="Ribonuclease H-like superfamily/Ribonuclease H"/>
    <property type="match status" value="1"/>
</dbReference>
<dbReference type="SUPFAM" id="SSF101690">
    <property type="entry name" value="PAZ domain"/>
    <property type="match status" value="1"/>
</dbReference>
<comment type="caution">
    <text evidence="3">The sequence shown here is derived from an EMBL/GenBank/DDBJ whole genome shotgun (WGS) entry which is preliminary data.</text>
</comment>
<dbReference type="Pfam" id="PF16487">
    <property type="entry name" value="ArgoMid"/>
    <property type="match status" value="1"/>
</dbReference>
<dbReference type="Pfam" id="PF16486">
    <property type="entry name" value="ArgoN"/>
    <property type="match status" value="1"/>
</dbReference>
<dbReference type="InterPro" id="IPR003165">
    <property type="entry name" value="Piwi"/>
</dbReference>
<dbReference type="EMBL" id="LCTV02000003">
    <property type="protein sequence ID" value="PRQ76313.1"/>
    <property type="molecule type" value="Genomic_DNA"/>
</dbReference>
<reference evidence="3 4" key="1">
    <citation type="journal article" date="2018" name="Elife">
        <title>Functional genomics of lipid metabolism in the oleaginous yeast Rhodosporidium toruloides.</title>
        <authorList>
            <person name="Coradetti S.T."/>
            <person name="Pinel D."/>
            <person name="Geiselman G."/>
            <person name="Ito M."/>
            <person name="Mondo S."/>
            <person name="Reilly M.C."/>
            <person name="Cheng Y.F."/>
            <person name="Bauer S."/>
            <person name="Grigoriev I."/>
            <person name="Gladden J.M."/>
            <person name="Simmons B.A."/>
            <person name="Brem R."/>
            <person name="Arkin A.P."/>
            <person name="Skerker J.M."/>
        </authorList>
    </citation>
    <scope>NUCLEOTIDE SEQUENCE [LARGE SCALE GENOMIC DNA]</scope>
    <source>
        <strain evidence="3 4">NBRC 0880</strain>
    </source>
</reference>
<dbReference type="InterPro" id="IPR032473">
    <property type="entry name" value="Argonaute_Mid_dom"/>
</dbReference>
<dbReference type="InterPro" id="IPR036397">
    <property type="entry name" value="RNaseH_sf"/>
</dbReference>
<dbReference type="Gene3D" id="3.40.50.2300">
    <property type="match status" value="1"/>
</dbReference>
<proteinExistence type="predicted"/>